<gene>
    <name evidence="6 8" type="primary">tilS</name>
    <name evidence="8" type="ORF">Hrub_058</name>
</gene>
<proteinExistence type="inferred from homology"/>
<dbReference type="PANTHER" id="PTHR43033">
    <property type="entry name" value="TRNA(ILE)-LYSIDINE SYNTHASE-RELATED"/>
    <property type="match status" value="1"/>
</dbReference>
<comment type="catalytic activity">
    <reaction evidence="5 6">
        <text>cytidine(34) in tRNA(Ile2) + L-lysine + ATP = lysidine(34) in tRNA(Ile2) + AMP + diphosphate + H(+)</text>
        <dbReference type="Rhea" id="RHEA:43744"/>
        <dbReference type="Rhea" id="RHEA-COMP:10625"/>
        <dbReference type="Rhea" id="RHEA-COMP:10670"/>
        <dbReference type="ChEBI" id="CHEBI:15378"/>
        <dbReference type="ChEBI" id="CHEBI:30616"/>
        <dbReference type="ChEBI" id="CHEBI:32551"/>
        <dbReference type="ChEBI" id="CHEBI:33019"/>
        <dbReference type="ChEBI" id="CHEBI:82748"/>
        <dbReference type="ChEBI" id="CHEBI:83665"/>
        <dbReference type="ChEBI" id="CHEBI:456215"/>
        <dbReference type="EC" id="6.3.4.19"/>
    </reaction>
</comment>
<evidence type="ECO:0000313" key="8">
    <source>
        <dbReference type="EMBL" id="AOM67302.1"/>
    </source>
</evidence>
<evidence type="ECO:0000256" key="4">
    <source>
        <dbReference type="ARBA" id="ARBA00022840"/>
    </source>
</evidence>
<dbReference type="GO" id="GO:0032267">
    <property type="term" value="F:tRNA(Ile)-lysidine synthase activity"/>
    <property type="evidence" value="ECO:0007669"/>
    <property type="project" value="UniProtKB-EC"/>
</dbReference>
<evidence type="ECO:0000256" key="1">
    <source>
        <dbReference type="ARBA" id="ARBA00022598"/>
    </source>
</evidence>
<dbReference type="GO" id="GO:0005524">
    <property type="term" value="F:ATP binding"/>
    <property type="evidence" value="ECO:0007669"/>
    <property type="project" value="UniProtKB-UniRule"/>
</dbReference>
<keyword evidence="2 6" id="KW-0819">tRNA processing</keyword>
<dbReference type="RefSeq" id="YP_009294060.1">
    <property type="nucleotide sequence ID" value="NC_031146.1"/>
</dbReference>
<feature type="domain" description="tRNA(Ile)-lysidine/2-thiocytidine synthase N-terminal" evidence="7">
    <location>
        <begin position="26"/>
        <end position="205"/>
    </location>
</feature>
<evidence type="ECO:0000256" key="2">
    <source>
        <dbReference type="ARBA" id="ARBA00022694"/>
    </source>
</evidence>
<comment type="similarity">
    <text evidence="6">Belongs to the tRNA(Ile)-lysidine synthase family.</text>
</comment>
<evidence type="ECO:0000256" key="3">
    <source>
        <dbReference type="ARBA" id="ARBA00022741"/>
    </source>
</evidence>
<dbReference type="Gene3D" id="3.40.50.620">
    <property type="entry name" value="HUPs"/>
    <property type="match status" value="1"/>
</dbReference>
<sequence>MYITHIHKKFITYICSKYYIVNNSSILLSISGGQDSLSLLKLTLDLKKHYHWKVCLTYFDHKLREDSYFNLKQLLNILRITRLKSCIYENFSRTDAELQYREWRYKILFHIAHTNHYSKIFTAHTLTDLSETFIHHIIRGCSIDSLANISSTTKHNTLMDISILRPLLCIKRIETGWLCKKFYLPLWSDYTNYECKRTRNRLREELIPYLQQYFQPKIYCKIDTFLQNTQLDMEYLRKATIKLYYLVKHPYFVAINYSILLSHPEALQYRVIRLFFKHNFNTVLTKSTICKITVYLAKKKQMISFINSLKFQLFFTNSWLYALIL</sequence>
<dbReference type="NCBIfam" id="TIGR02432">
    <property type="entry name" value="lysidine_TilS_N"/>
    <property type="match status" value="1"/>
</dbReference>
<protein>
    <recommendedName>
        <fullName evidence="6">tRNA(Ile)-lysidine synthase</fullName>
        <ecNumber evidence="6">6.3.4.19</ecNumber>
    </recommendedName>
    <alternativeName>
        <fullName evidence="6">tRNA(Ile)-2-lysyl-cytidine synthase</fullName>
    </alternativeName>
    <alternativeName>
        <fullName evidence="6">tRNA(Ile)-lysidine synthetase</fullName>
    </alternativeName>
</protein>
<dbReference type="AlphaFoldDB" id="A0A1C9CG08"/>
<organism evidence="8">
    <name type="scientific">Hildenbrandia rubra</name>
    <dbReference type="NCBI Taxonomy" id="31481"/>
    <lineage>
        <taxon>Eukaryota</taxon>
        <taxon>Rhodophyta</taxon>
        <taxon>Florideophyceae</taxon>
        <taxon>Hildenbrandiophycidae</taxon>
        <taxon>Hildenbrandiales</taxon>
        <taxon>Hildenbrandiaceae</taxon>
        <taxon>Hildenbrandia</taxon>
    </lineage>
</organism>
<dbReference type="GO" id="GO:0006400">
    <property type="term" value="P:tRNA modification"/>
    <property type="evidence" value="ECO:0007669"/>
    <property type="project" value="UniProtKB-UniRule"/>
</dbReference>
<comment type="function">
    <text evidence="6">Ligates lysine onto the cytidine present at position 34 of the AUA codon-specific tRNA(Ile) that contains the anticodon CAU, in an ATP-dependent manner. Cytidine is converted to lysidine, thus changing the amino acid specificity of the tRNA from methionine to isoleucine.</text>
</comment>
<dbReference type="GeneID" id="29069966"/>
<dbReference type="InterPro" id="IPR014729">
    <property type="entry name" value="Rossmann-like_a/b/a_fold"/>
</dbReference>
<dbReference type="HAMAP" id="MF_01161">
    <property type="entry name" value="tRNA_Ile_lys_synt"/>
    <property type="match status" value="1"/>
</dbReference>
<accession>A0A1C9CG08</accession>
<name>A0A1C9CG08_9FLOR</name>
<dbReference type="InterPro" id="IPR011063">
    <property type="entry name" value="TilS/TtcA_N"/>
</dbReference>
<dbReference type="SUPFAM" id="SSF82829">
    <property type="entry name" value="MesJ substrate recognition domain-like"/>
    <property type="match status" value="1"/>
</dbReference>
<dbReference type="CDD" id="cd01992">
    <property type="entry name" value="TilS_N"/>
    <property type="match status" value="1"/>
</dbReference>
<comment type="domain">
    <text evidence="6">The N-terminal region contains the highly conserved SGGXDS motif, predicted to be a P-loop motif involved in ATP binding.</text>
</comment>
<keyword evidence="3 6" id="KW-0547">Nucleotide-binding</keyword>
<keyword evidence="8" id="KW-0934">Plastid</keyword>
<dbReference type="InterPro" id="IPR012094">
    <property type="entry name" value="tRNA_Ile_lys_synt"/>
</dbReference>
<keyword evidence="1 6" id="KW-0436">Ligase</keyword>
<reference evidence="8" key="1">
    <citation type="journal article" date="2016" name="BMC Biol.">
        <title>Parallel evolution of highly conserved plastid genome architecture in red seaweeds and seed plants.</title>
        <authorList>
            <person name="Lee J."/>
            <person name="Cho C.H."/>
            <person name="Park S.I."/>
            <person name="Choi J.W."/>
            <person name="Song H.S."/>
            <person name="West J.A."/>
            <person name="Bhattacharya D."/>
            <person name="Yoon H.S."/>
        </authorList>
    </citation>
    <scope>NUCLEOTIDE SEQUENCE</scope>
</reference>
<evidence type="ECO:0000256" key="6">
    <source>
        <dbReference type="HAMAP-Rule" id="MF_01161"/>
    </source>
</evidence>
<dbReference type="EC" id="6.3.4.19" evidence="6"/>
<dbReference type="EMBL" id="KX284724">
    <property type="protein sequence ID" value="AOM67302.1"/>
    <property type="molecule type" value="Genomic_DNA"/>
</dbReference>
<keyword evidence="4 6" id="KW-0067">ATP-binding</keyword>
<dbReference type="Pfam" id="PF01171">
    <property type="entry name" value="ATP_bind_3"/>
    <property type="match status" value="1"/>
</dbReference>
<evidence type="ECO:0000259" key="7">
    <source>
        <dbReference type="Pfam" id="PF01171"/>
    </source>
</evidence>
<dbReference type="SUPFAM" id="SSF52402">
    <property type="entry name" value="Adenine nucleotide alpha hydrolases-like"/>
    <property type="match status" value="1"/>
</dbReference>
<dbReference type="InterPro" id="IPR012795">
    <property type="entry name" value="tRNA_Ile_lys_synt_N"/>
</dbReference>
<evidence type="ECO:0000256" key="5">
    <source>
        <dbReference type="ARBA" id="ARBA00048539"/>
    </source>
</evidence>
<geneLocation type="plastid" evidence="8"/>
<dbReference type="PANTHER" id="PTHR43033:SF1">
    <property type="entry name" value="TRNA(ILE)-LYSIDINE SYNTHASE-RELATED"/>
    <property type="match status" value="1"/>
</dbReference>
<feature type="binding site" evidence="6">
    <location>
        <begin position="31"/>
        <end position="36"/>
    </location>
    <ligand>
        <name>ATP</name>
        <dbReference type="ChEBI" id="CHEBI:30616"/>
    </ligand>
</feature>